<keyword evidence="3" id="KW-0805">Transcription regulation</keyword>
<dbReference type="OrthoDB" id="2143914at2759"/>
<feature type="domain" description="Myb-like" evidence="7">
    <location>
        <begin position="62"/>
        <end position="112"/>
    </location>
</feature>
<comment type="subcellular location">
    <subcellularLocation>
        <location evidence="1">Nucleus</location>
    </subcellularLocation>
</comment>
<organism evidence="9 10">
    <name type="scientific">Morus notabilis</name>
    <dbReference type="NCBI Taxonomy" id="981085"/>
    <lineage>
        <taxon>Eukaryota</taxon>
        <taxon>Viridiplantae</taxon>
        <taxon>Streptophyta</taxon>
        <taxon>Embryophyta</taxon>
        <taxon>Tracheophyta</taxon>
        <taxon>Spermatophyta</taxon>
        <taxon>Magnoliopsida</taxon>
        <taxon>eudicotyledons</taxon>
        <taxon>Gunneridae</taxon>
        <taxon>Pentapetalae</taxon>
        <taxon>rosids</taxon>
        <taxon>fabids</taxon>
        <taxon>Rosales</taxon>
        <taxon>Moraceae</taxon>
        <taxon>Moreae</taxon>
        <taxon>Morus</taxon>
    </lineage>
</organism>
<dbReference type="SUPFAM" id="SSF46689">
    <property type="entry name" value="Homeodomain-like"/>
    <property type="match status" value="1"/>
</dbReference>
<keyword evidence="2" id="KW-0677">Repeat</keyword>
<proteinExistence type="predicted"/>
<dbReference type="CDD" id="cd00167">
    <property type="entry name" value="SANT"/>
    <property type="match status" value="2"/>
</dbReference>
<dbReference type="InterPro" id="IPR051953">
    <property type="entry name" value="Plant_SW-associated_TFs"/>
</dbReference>
<dbReference type="KEGG" id="mnt:21397681"/>
<dbReference type="PROSITE" id="PS50090">
    <property type="entry name" value="MYB_LIKE"/>
    <property type="match status" value="2"/>
</dbReference>
<reference evidence="10" key="1">
    <citation type="submission" date="2013-01" db="EMBL/GenBank/DDBJ databases">
        <title>Draft Genome Sequence of a Mulberry Tree, Morus notabilis C.K. Schneid.</title>
        <authorList>
            <person name="He N."/>
            <person name="Zhao S."/>
        </authorList>
    </citation>
    <scope>NUCLEOTIDE SEQUENCE</scope>
</reference>
<dbReference type="Pfam" id="PF00249">
    <property type="entry name" value="Myb_DNA-binding"/>
    <property type="match status" value="2"/>
</dbReference>
<evidence type="ECO:0000256" key="2">
    <source>
        <dbReference type="ARBA" id="ARBA00022737"/>
    </source>
</evidence>
<dbReference type="AlphaFoldDB" id="W9S7H6"/>
<keyword evidence="4" id="KW-0238">DNA-binding</keyword>
<evidence type="ECO:0000256" key="3">
    <source>
        <dbReference type="ARBA" id="ARBA00023015"/>
    </source>
</evidence>
<feature type="domain" description="HTH myb-type" evidence="8">
    <location>
        <begin position="62"/>
        <end position="116"/>
    </location>
</feature>
<dbReference type="PROSITE" id="PS51294">
    <property type="entry name" value="HTH_MYB"/>
    <property type="match status" value="2"/>
</dbReference>
<evidence type="ECO:0000259" key="8">
    <source>
        <dbReference type="PROSITE" id="PS51294"/>
    </source>
</evidence>
<evidence type="ECO:0000313" key="10">
    <source>
        <dbReference type="Proteomes" id="UP000030645"/>
    </source>
</evidence>
<feature type="domain" description="Myb-like" evidence="7">
    <location>
        <begin position="9"/>
        <end position="61"/>
    </location>
</feature>
<dbReference type="GO" id="GO:0005634">
    <property type="term" value="C:nucleus"/>
    <property type="evidence" value="ECO:0007669"/>
    <property type="project" value="UniProtKB-SubCell"/>
</dbReference>
<gene>
    <name evidence="9" type="ORF">L484_014546</name>
</gene>
<dbReference type="PANTHER" id="PTHR47997">
    <property type="entry name" value="MYB DOMAIN PROTEIN 55"/>
    <property type="match status" value="1"/>
</dbReference>
<keyword evidence="6" id="KW-0539">Nucleus</keyword>
<dbReference type="GO" id="GO:0003677">
    <property type="term" value="F:DNA binding"/>
    <property type="evidence" value="ECO:0007669"/>
    <property type="project" value="UniProtKB-KW"/>
</dbReference>
<dbReference type="FunFam" id="1.10.10.60:FF:000268">
    <property type="entry name" value="Transcription factor MYB86"/>
    <property type="match status" value="1"/>
</dbReference>
<protein>
    <submittedName>
        <fullName evidence="9">Transcription factor</fullName>
    </submittedName>
</protein>
<feature type="domain" description="HTH myb-type" evidence="8">
    <location>
        <begin position="9"/>
        <end position="61"/>
    </location>
</feature>
<evidence type="ECO:0000256" key="1">
    <source>
        <dbReference type="ARBA" id="ARBA00004123"/>
    </source>
</evidence>
<dbReference type="InterPro" id="IPR009057">
    <property type="entry name" value="Homeodomain-like_sf"/>
</dbReference>
<dbReference type="Gene3D" id="1.10.10.60">
    <property type="entry name" value="Homeodomain-like"/>
    <property type="match status" value="2"/>
</dbReference>
<dbReference type="SMART" id="SM00717">
    <property type="entry name" value="SANT"/>
    <property type="match status" value="2"/>
</dbReference>
<dbReference type="Proteomes" id="UP000030645">
    <property type="component" value="Unassembled WGS sequence"/>
</dbReference>
<keyword evidence="10" id="KW-1185">Reference proteome</keyword>
<sequence>MGRHSCCLKQKLRKGLWSPEEDEKLFNYITRFGVGCWSSVPKLAGLQRCGKSCRLRWINYLRPDLKRGMFSQQEEDLIISLHEVLGNRWAQIAAQLPGRTDNEIKNFWNSCLKKKLMKQGIDPTTHKPINDTEVIKESNKSMMVKNSNSRDQIKDHQSNLAPNHQASPLLPNYVSSTLASHGPTFLISDSAYLESAAAATAGGGGSNFTLSNNNSLSFFDSAINEAYNSNCENLNISQFQTSIRPYNKYYDHHHHHQTASTSFNASFTSMPSLASSDRGNMSMTTTTTTTATADFSDNNNNNSFFLNEVKESNSSNSSNVSNYMQNNNNNVGFSWDADNKLDSFFQQFQVMNNGINVIKTEEMMMRPTATSTTNSSILSWQTSHVDHLISSYPLTSLSEDLTGANFDNVFQHIS</sequence>
<dbReference type="InterPro" id="IPR001005">
    <property type="entry name" value="SANT/Myb"/>
</dbReference>
<evidence type="ECO:0000256" key="4">
    <source>
        <dbReference type="ARBA" id="ARBA00023125"/>
    </source>
</evidence>
<dbReference type="FunFam" id="1.10.10.60:FF:000158">
    <property type="entry name" value="MYB transcription factor"/>
    <property type="match status" value="1"/>
</dbReference>
<evidence type="ECO:0000256" key="5">
    <source>
        <dbReference type="ARBA" id="ARBA00023163"/>
    </source>
</evidence>
<name>W9S7H6_9ROSA</name>
<dbReference type="eggNOG" id="KOG0048">
    <property type="taxonomic scope" value="Eukaryota"/>
</dbReference>
<evidence type="ECO:0000259" key="7">
    <source>
        <dbReference type="PROSITE" id="PS50090"/>
    </source>
</evidence>
<dbReference type="EMBL" id="KE345081">
    <property type="protein sequence ID" value="EXB93555.1"/>
    <property type="molecule type" value="Genomic_DNA"/>
</dbReference>
<accession>W9S7H6</accession>
<dbReference type="InterPro" id="IPR017930">
    <property type="entry name" value="Myb_dom"/>
</dbReference>
<evidence type="ECO:0000256" key="6">
    <source>
        <dbReference type="ARBA" id="ARBA00023242"/>
    </source>
</evidence>
<keyword evidence="5" id="KW-0804">Transcription</keyword>
<evidence type="ECO:0000313" key="9">
    <source>
        <dbReference type="EMBL" id="EXB93555.1"/>
    </source>
</evidence>
<dbReference type="PANTHER" id="PTHR47997:SF34">
    <property type="entry name" value="TRANSCRIPTION FACTOR MYB86-LIKE"/>
    <property type="match status" value="1"/>
</dbReference>